<dbReference type="EMBL" id="LN829119">
    <property type="protein sequence ID" value="CPR21647.1"/>
    <property type="molecule type" value="Genomic_DNA"/>
</dbReference>
<dbReference type="RefSeq" id="WP_046478573.1">
    <property type="nucleotide sequence ID" value="NZ_LN829118.1"/>
</dbReference>
<comment type="similarity">
    <text evidence="7">Belongs to the transglycosylase MltG family.</text>
</comment>
<dbReference type="GO" id="GO:0009252">
    <property type="term" value="P:peptidoglycan biosynthetic process"/>
    <property type="evidence" value="ECO:0007669"/>
    <property type="project" value="UniProtKB-UniRule"/>
</dbReference>
<dbReference type="KEGG" id="fiy:BN1229_v1_3140"/>
<keyword evidence="5 7" id="KW-0456">Lyase</keyword>
<feature type="site" description="Important for catalytic activity" evidence="7">
    <location>
        <position position="256"/>
    </location>
</feature>
<name>A0A0D6JJ12_9HYPH</name>
<evidence type="ECO:0000313" key="10">
    <source>
        <dbReference type="Proteomes" id="UP000033187"/>
    </source>
</evidence>
<feature type="region of interest" description="Disordered" evidence="8">
    <location>
        <begin position="1"/>
        <end position="43"/>
    </location>
</feature>
<keyword evidence="7" id="KW-0997">Cell inner membrane</keyword>
<dbReference type="InterPro" id="IPR003770">
    <property type="entry name" value="MLTG-like"/>
</dbReference>
<keyword evidence="2 7" id="KW-0812">Transmembrane</keyword>
<evidence type="ECO:0000256" key="1">
    <source>
        <dbReference type="ARBA" id="ARBA00022475"/>
    </source>
</evidence>
<feature type="compositionally biased region" description="Low complexity" evidence="8">
    <location>
        <begin position="383"/>
        <end position="422"/>
    </location>
</feature>
<evidence type="ECO:0000256" key="4">
    <source>
        <dbReference type="ARBA" id="ARBA00023136"/>
    </source>
</evidence>
<dbReference type="CDD" id="cd08010">
    <property type="entry name" value="MltG_like"/>
    <property type="match status" value="1"/>
</dbReference>
<dbReference type="KEGG" id="fil:BN1229_v1_2772"/>
<gene>
    <name evidence="7" type="primary">mltG</name>
    <name evidence="9" type="ORF">YBN1229_v1_3140</name>
</gene>
<evidence type="ECO:0000256" key="2">
    <source>
        <dbReference type="ARBA" id="ARBA00022692"/>
    </source>
</evidence>
<evidence type="ECO:0000256" key="8">
    <source>
        <dbReference type="SAM" id="MobiDB-lite"/>
    </source>
</evidence>
<dbReference type="Pfam" id="PF02618">
    <property type="entry name" value="YceG"/>
    <property type="match status" value="1"/>
</dbReference>
<dbReference type="EC" id="4.2.2.29" evidence="7"/>
<protein>
    <recommendedName>
        <fullName evidence="7">Endolytic murein transglycosylase</fullName>
        <ecNumber evidence="7">4.2.2.29</ecNumber>
    </recommendedName>
    <alternativeName>
        <fullName evidence="7">Peptidoglycan lytic transglycosylase</fullName>
    </alternativeName>
    <alternativeName>
        <fullName evidence="7">Peptidoglycan polymerization terminase</fullName>
    </alternativeName>
</protein>
<dbReference type="Proteomes" id="UP000033187">
    <property type="component" value="Chromosome 1"/>
</dbReference>
<sequence length="437" mass="47917">MSMRRLEPELPSSGRSIRPRSPAEMLEPSRAPERPRGRKHRRGRSSLSGFVRVISGVLTTILVVMVVLVGAMFLLNHQFESPGPLEVSRTIVIPRGEGRIEIATRLEREGIIANRWTFIINHLVRNVLNGERLDLKAGEFEIEKAASMRAVLSELSEGRAIEYKLTIPEGLTSQQIVERIRADTNLTGEITAIPAEGSLLPDTYAYSRGMDRQALVDRMRAEQRRVLMEAWETRQADLPISSPEEAVILASIIEKETGEPDERDRVAAVFVNRLRKRMRLQSDPTIIYGIVGGQGSLGRPIYRSDIKEKTAYNTYHISGLPPTPICNPGRDAIKAALNPSNSKDLYFVADGTGGHTFSETLQEHNEAVSDWRKIEREARAKAKAAAAEKGANSSDSAEASDQADANVAAQAAAAEPGTAAVTLPVAGAVPIPVRKPR</sequence>
<dbReference type="GO" id="GO:0008932">
    <property type="term" value="F:lytic endotransglycosylase activity"/>
    <property type="evidence" value="ECO:0007669"/>
    <property type="project" value="UniProtKB-UniRule"/>
</dbReference>
<dbReference type="FunFam" id="3.30.160.60:FF:000242">
    <property type="entry name" value="Endolytic murein transglycosylase"/>
    <property type="match status" value="1"/>
</dbReference>
<keyword evidence="10" id="KW-1185">Reference proteome</keyword>
<dbReference type="HAMAP" id="MF_02065">
    <property type="entry name" value="MltG"/>
    <property type="match status" value="1"/>
</dbReference>
<comment type="catalytic activity">
    <reaction evidence="7">
        <text>a peptidoglycan chain = a peptidoglycan chain with N-acetyl-1,6-anhydromuramyl-[peptide] at the reducing end + a peptidoglycan chain with N-acetylglucosamine at the non-reducing end.</text>
        <dbReference type="EC" id="4.2.2.29"/>
    </reaction>
</comment>
<accession>A0A0D6JJ12</accession>
<dbReference type="PANTHER" id="PTHR30518">
    <property type="entry name" value="ENDOLYTIC MUREIN TRANSGLYCOSYLASE"/>
    <property type="match status" value="1"/>
</dbReference>
<feature type="compositionally biased region" description="Low complexity" evidence="8">
    <location>
        <begin position="11"/>
        <end position="22"/>
    </location>
</feature>
<dbReference type="AlphaFoldDB" id="A0A0D6JJ12"/>
<dbReference type="PANTHER" id="PTHR30518:SF2">
    <property type="entry name" value="ENDOLYTIC MUREIN TRANSGLYCOSYLASE"/>
    <property type="match status" value="1"/>
</dbReference>
<keyword evidence="3 7" id="KW-1133">Transmembrane helix</keyword>
<dbReference type="NCBIfam" id="TIGR00247">
    <property type="entry name" value="endolytic transglycosylase MltG"/>
    <property type="match status" value="1"/>
</dbReference>
<keyword evidence="6 7" id="KW-0961">Cell wall biogenesis/degradation</keyword>
<dbReference type="Gene3D" id="3.30.160.60">
    <property type="entry name" value="Classic Zinc Finger"/>
    <property type="match status" value="1"/>
</dbReference>
<organism evidence="9 10">
    <name type="scientific">Candidatus Filomicrobium marinum</name>
    <dbReference type="NCBI Taxonomy" id="1608628"/>
    <lineage>
        <taxon>Bacteria</taxon>
        <taxon>Pseudomonadati</taxon>
        <taxon>Pseudomonadota</taxon>
        <taxon>Alphaproteobacteria</taxon>
        <taxon>Hyphomicrobiales</taxon>
        <taxon>Hyphomicrobiaceae</taxon>
        <taxon>Filomicrobium</taxon>
    </lineage>
</organism>
<dbReference type="Gene3D" id="3.30.1490.480">
    <property type="entry name" value="Endolytic murein transglycosylase"/>
    <property type="match status" value="1"/>
</dbReference>
<evidence type="ECO:0000256" key="6">
    <source>
        <dbReference type="ARBA" id="ARBA00023316"/>
    </source>
</evidence>
<feature type="region of interest" description="Disordered" evidence="8">
    <location>
        <begin position="382"/>
        <end position="437"/>
    </location>
</feature>
<keyword evidence="1 7" id="KW-1003">Cell membrane</keyword>
<dbReference type="GO" id="GO:0005886">
    <property type="term" value="C:plasma membrane"/>
    <property type="evidence" value="ECO:0007669"/>
    <property type="project" value="UniProtKB-SubCell"/>
</dbReference>
<feature type="transmembrane region" description="Helical" evidence="7">
    <location>
        <begin position="49"/>
        <end position="75"/>
    </location>
</feature>
<dbReference type="GO" id="GO:0071555">
    <property type="term" value="P:cell wall organization"/>
    <property type="evidence" value="ECO:0007669"/>
    <property type="project" value="UniProtKB-KW"/>
</dbReference>
<proteinExistence type="inferred from homology"/>
<evidence type="ECO:0000256" key="5">
    <source>
        <dbReference type="ARBA" id="ARBA00023239"/>
    </source>
</evidence>
<evidence type="ECO:0000256" key="3">
    <source>
        <dbReference type="ARBA" id="ARBA00022989"/>
    </source>
</evidence>
<dbReference type="OrthoDB" id="9814591at2"/>
<reference evidence="10" key="1">
    <citation type="submission" date="2015-02" db="EMBL/GenBank/DDBJ databases">
        <authorList>
            <person name="Chooi Y.-H."/>
        </authorList>
    </citation>
    <scope>NUCLEOTIDE SEQUENCE [LARGE SCALE GENOMIC DNA]</scope>
    <source>
        <strain evidence="10">strain Y</strain>
    </source>
</reference>
<keyword evidence="4 7" id="KW-0472">Membrane</keyword>
<comment type="function">
    <text evidence="7">Functions as a peptidoglycan terminase that cleaves nascent peptidoglycan strands endolytically to terminate their elongation.</text>
</comment>
<evidence type="ECO:0000256" key="7">
    <source>
        <dbReference type="HAMAP-Rule" id="MF_02065"/>
    </source>
</evidence>
<evidence type="ECO:0000313" key="9">
    <source>
        <dbReference type="EMBL" id="CPR21647.1"/>
    </source>
</evidence>
<comment type="subcellular location">
    <subcellularLocation>
        <location evidence="7">Cell inner membrane</location>
        <topology evidence="7">Single-pass membrane protein</topology>
    </subcellularLocation>
</comment>